<keyword evidence="1" id="KW-0175">Coiled coil</keyword>
<dbReference type="Proteomes" id="UP001151760">
    <property type="component" value="Unassembled WGS sequence"/>
</dbReference>
<sequence length="956" mass="109606">MDLQKQLDEKKEVVAKADPTHDIDWSDPAVLRYHALQNRSFSVAKIEKEVMKRPRFDLQQKSIKKSDKIKASGFVQKQSAKEEKEKKNDDSSNPAGDSRKKTLARKRVGEKQSEESTKRQKMEDDSEKEELKAYLDIVPGDEFAMEFESLATKYPIVDWKTHILTKNFMYYQIIRADGSSKNYMIFSKMLDDFDRQDVIDLHRLVEERYVTTSPEGYDLMLWGDLKTLFKPDEEDEVWRNQHGYNLISWRLFDSCGIHILMLSRRLKVDHESEMAFKLLRYLKGQPKLGLWYLKDSPFDLVAYTDSDYAGVSLDRKSTTGGCQFLGCRLISWQRKKQTVVENSTTEAQYVAASRKAKKSVRLMLEKLIGMEFELMLCLSLKTTAWNEFSSTMASAIICLATNQKFKFSKLIFNSMVRNLDNLSGKFYNVSKIFRNINRVGKGFSGRVTPLFPIMVVQNQFEMGEGSAIPIDPQHIPTILYPSSSQPQKTQTPRELTRIDTEISQSSGPTKHIADEAVHKERGDSLVRAATIASSLEVEQDSGNIDKTRSKATLNEPRSLETSSGGHPKCQETMGNTIAQTRFKNVSKRSNDPLLARGNTLRSGEDSLKLKELIALCTNLQQRVLDLEKRKTTQAEEIVSLERRVKKLEQKKRLRTHKLKRLRKVGAIARVESSGDGESLGEDASKLGRIDDIDADDDITLVSTVGAATTVKIVKEDQLKLDEEIALKLQAEIDEQEIITRAEEEKIDEQLAIEQKATLFKELKEQRRKDFAAKRAEEKRNKPPTKIQQKKIMITYLKNMEAKVDDDQEAAKIKELMEIVPDEEEVTFDAIPLAVKPPSIVNWNINTKGKKSYYQIIRADGSSKIYLVFSHMLKSFDKEDLETLRKLVKAKHGSTRPEEGYERVLWGDLKIYMLVENKYHLTPATITDMLNKKLQCDHFSEMAYQLLKLLIKQLKNQ</sequence>
<dbReference type="EMBL" id="BQNB010012125">
    <property type="protein sequence ID" value="GJS99570.1"/>
    <property type="molecule type" value="Genomic_DNA"/>
</dbReference>
<evidence type="ECO:0000313" key="4">
    <source>
        <dbReference type="Proteomes" id="UP001151760"/>
    </source>
</evidence>
<name>A0ABQ5AA99_9ASTR</name>
<evidence type="ECO:0008006" key="5">
    <source>
        <dbReference type="Google" id="ProtNLM"/>
    </source>
</evidence>
<evidence type="ECO:0000256" key="1">
    <source>
        <dbReference type="SAM" id="Coils"/>
    </source>
</evidence>
<feature type="compositionally biased region" description="Basic and acidic residues" evidence="2">
    <location>
        <begin position="54"/>
        <end position="70"/>
    </location>
</feature>
<feature type="region of interest" description="Disordered" evidence="2">
    <location>
        <begin position="537"/>
        <end position="571"/>
    </location>
</feature>
<feature type="coiled-coil region" evidence="1">
    <location>
        <begin position="609"/>
        <end position="657"/>
    </location>
</feature>
<evidence type="ECO:0000313" key="3">
    <source>
        <dbReference type="EMBL" id="GJS99570.1"/>
    </source>
</evidence>
<protein>
    <recommendedName>
        <fullName evidence="5">Reverse transcriptase Ty1/copia-type domain-containing protein</fullName>
    </recommendedName>
</protein>
<reference evidence="3" key="2">
    <citation type="submission" date="2022-01" db="EMBL/GenBank/DDBJ databases">
        <authorList>
            <person name="Yamashiro T."/>
            <person name="Shiraishi A."/>
            <person name="Satake H."/>
            <person name="Nakayama K."/>
        </authorList>
    </citation>
    <scope>NUCLEOTIDE SEQUENCE</scope>
</reference>
<comment type="caution">
    <text evidence="3">The sequence shown here is derived from an EMBL/GenBank/DDBJ whole genome shotgun (WGS) entry which is preliminary data.</text>
</comment>
<feature type="compositionally biased region" description="Basic and acidic residues" evidence="2">
    <location>
        <begin position="79"/>
        <end position="90"/>
    </location>
</feature>
<dbReference type="PANTHER" id="PTHR11439:SF495">
    <property type="entry name" value="REVERSE TRANSCRIPTASE, RNA-DEPENDENT DNA POLYMERASE-RELATED"/>
    <property type="match status" value="1"/>
</dbReference>
<proteinExistence type="predicted"/>
<evidence type="ECO:0000256" key="2">
    <source>
        <dbReference type="SAM" id="MobiDB-lite"/>
    </source>
</evidence>
<accession>A0ABQ5AA99</accession>
<dbReference type="PANTHER" id="PTHR11439">
    <property type="entry name" value="GAG-POL-RELATED RETROTRANSPOSON"/>
    <property type="match status" value="1"/>
</dbReference>
<keyword evidence="4" id="KW-1185">Reference proteome</keyword>
<organism evidence="3 4">
    <name type="scientific">Tanacetum coccineum</name>
    <dbReference type="NCBI Taxonomy" id="301880"/>
    <lineage>
        <taxon>Eukaryota</taxon>
        <taxon>Viridiplantae</taxon>
        <taxon>Streptophyta</taxon>
        <taxon>Embryophyta</taxon>
        <taxon>Tracheophyta</taxon>
        <taxon>Spermatophyta</taxon>
        <taxon>Magnoliopsida</taxon>
        <taxon>eudicotyledons</taxon>
        <taxon>Gunneridae</taxon>
        <taxon>Pentapetalae</taxon>
        <taxon>asterids</taxon>
        <taxon>campanulids</taxon>
        <taxon>Asterales</taxon>
        <taxon>Asteraceae</taxon>
        <taxon>Asteroideae</taxon>
        <taxon>Anthemideae</taxon>
        <taxon>Anthemidinae</taxon>
        <taxon>Tanacetum</taxon>
    </lineage>
</organism>
<dbReference type="CDD" id="cd09272">
    <property type="entry name" value="RNase_HI_RT_Ty1"/>
    <property type="match status" value="1"/>
</dbReference>
<reference evidence="3" key="1">
    <citation type="journal article" date="2022" name="Int. J. Mol. Sci.">
        <title>Draft Genome of Tanacetum Coccineum: Genomic Comparison of Closely Related Tanacetum-Family Plants.</title>
        <authorList>
            <person name="Yamashiro T."/>
            <person name="Shiraishi A."/>
            <person name="Nakayama K."/>
            <person name="Satake H."/>
        </authorList>
    </citation>
    <scope>NUCLEOTIDE SEQUENCE</scope>
</reference>
<gene>
    <name evidence="3" type="ORF">Tco_0820740</name>
</gene>
<feature type="compositionally biased region" description="Basic and acidic residues" evidence="2">
    <location>
        <begin position="107"/>
        <end position="127"/>
    </location>
</feature>
<feature type="region of interest" description="Disordered" evidence="2">
    <location>
        <begin position="1"/>
        <end position="24"/>
    </location>
</feature>
<feature type="region of interest" description="Disordered" evidence="2">
    <location>
        <begin position="54"/>
        <end position="127"/>
    </location>
</feature>